<protein>
    <submittedName>
        <fullName evidence="1">Uncharacterized protein</fullName>
    </submittedName>
</protein>
<evidence type="ECO:0000313" key="2">
    <source>
        <dbReference type="Proteomes" id="UP000831701"/>
    </source>
</evidence>
<accession>A0ACB8X5H0</accession>
<gene>
    <name evidence="1" type="ORF">L3Q82_021354</name>
</gene>
<dbReference type="EMBL" id="CM041533">
    <property type="protein sequence ID" value="KAI3374797.1"/>
    <property type="molecule type" value="Genomic_DNA"/>
</dbReference>
<dbReference type="Proteomes" id="UP000831701">
    <property type="component" value="Chromosome 3"/>
</dbReference>
<proteinExistence type="predicted"/>
<evidence type="ECO:0000313" key="1">
    <source>
        <dbReference type="EMBL" id="KAI3374797.1"/>
    </source>
</evidence>
<keyword evidence="2" id="KW-1185">Reference proteome</keyword>
<reference evidence="1" key="1">
    <citation type="submission" date="2022-04" db="EMBL/GenBank/DDBJ databases">
        <title>Jade perch genome.</title>
        <authorList>
            <person name="Chao B."/>
        </authorList>
    </citation>
    <scope>NUCLEOTIDE SEQUENCE</scope>
    <source>
        <strain evidence="1">CB-2022</strain>
    </source>
</reference>
<name>A0ACB8X5H0_9TELE</name>
<sequence length="194" mass="21494">MLKVLGLALTAGGHIFMASSSKATLILLIYGILMHYSVFCTPIGLSYPKIRLENDAFDEDGNSLSDMGFDRDQIAIRSPPSLNDDAYTLYYPPEKSEDNSMEDESEPLSKRHSDGIFTDSYSRYRKQMAVQKYLAAVLGRSAPQPPSATSNRSPRIHMTERRDKLGSSFMAAYGATECDDKPPQPVSIAFGAFY</sequence>
<organism evidence="1 2">
    <name type="scientific">Scortum barcoo</name>
    <name type="common">barcoo grunter</name>
    <dbReference type="NCBI Taxonomy" id="214431"/>
    <lineage>
        <taxon>Eukaryota</taxon>
        <taxon>Metazoa</taxon>
        <taxon>Chordata</taxon>
        <taxon>Craniata</taxon>
        <taxon>Vertebrata</taxon>
        <taxon>Euteleostomi</taxon>
        <taxon>Actinopterygii</taxon>
        <taxon>Neopterygii</taxon>
        <taxon>Teleostei</taxon>
        <taxon>Neoteleostei</taxon>
        <taxon>Acanthomorphata</taxon>
        <taxon>Eupercaria</taxon>
        <taxon>Centrarchiformes</taxon>
        <taxon>Terapontoidei</taxon>
        <taxon>Terapontidae</taxon>
        <taxon>Scortum</taxon>
    </lineage>
</organism>
<comment type="caution">
    <text evidence="1">The sequence shown here is derived from an EMBL/GenBank/DDBJ whole genome shotgun (WGS) entry which is preliminary data.</text>
</comment>